<dbReference type="AlphaFoldDB" id="A0AA40EYX9"/>
<name>A0AA40EYX9_9PEZI</name>
<organism evidence="1 2">
    <name type="scientific">Apiosordaria backusii</name>
    <dbReference type="NCBI Taxonomy" id="314023"/>
    <lineage>
        <taxon>Eukaryota</taxon>
        <taxon>Fungi</taxon>
        <taxon>Dikarya</taxon>
        <taxon>Ascomycota</taxon>
        <taxon>Pezizomycotina</taxon>
        <taxon>Sordariomycetes</taxon>
        <taxon>Sordariomycetidae</taxon>
        <taxon>Sordariales</taxon>
        <taxon>Lasiosphaeriaceae</taxon>
        <taxon>Apiosordaria</taxon>
    </lineage>
</organism>
<proteinExistence type="predicted"/>
<evidence type="ECO:0008006" key="3">
    <source>
        <dbReference type="Google" id="ProtNLM"/>
    </source>
</evidence>
<dbReference type="SUPFAM" id="SSF81383">
    <property type="entry name" value="F-box domain"/>
    <property type="match status" value="1"/>
</dbReference>
<gene>
    <name evidence="1" type="ORF">B0T21DRAFT_406655</name>
</gene>
<accession>A0AA40EYX9</accession>
<evidence type="ECO:0000313" key="2">
    <source>
        <dbReference type="Proteomes" id="UP001172159"/>
    </source>
</evidence>
<dbReference type="InterPro" id="IPR036047">
    <property type="entry name" value="F-box-like_dom_sf"/>
</dbReference>
<keyword evidence="2" id="KW-1185">Reference proteome</keyword>
<sequence>MHSEVLHDHQILTRHQRESIYDNREMGQTCWQSLPEEIQAKILNEVTRDRKFSIAHYASVCRRWQQAIEKVTFARLKVTKDRLDNFDKITASRRHLVKYIWLSIELPRYSCGDCNYYVARSPRPPHDYDVFVVTLGCLLQTLSRWESGDGIELDVSANSPSNWEHCFKYIRVEPDILPEDEPECPLTVADLDNCHGWEDGRPARLPSTWSVEETFRIYGRLRLPMPAVHFWQRIPPVPVITSLILRRQTRRGFHQLDLDYLVSHRLVNLRQLHREPWKGWDLDIQQQITTIT</sequence>
<evidence type="ECO:0000313" key="1">
    <source>
        <dbReference type="EMBL" id="KAK0748115.1"/>
    </source>
</evidence>
<comment type="caution">
    <text evidence="1">The sequence shown here is derived from an EMBL/GenBank/DDBJ whole genome shotgun (WGS) entry which is preliminary data.</text>
</comment>
<dbReference type="Proteomes" id="UP001172159">
    <property type="component" value="Unassembled WGS sequence"/>
</dbReference>
<protein>
    <recommendedName>
        <fullName evidence="3">F-box domain-containing protein</fullName>
    </recommendedName>
</protein>
<reference evidence="1" key="1">
    <citation type="submission" date="2023-06" db="EMBL/GenBank/DDBJ databases">
        <title>Genome-scale phylogeny and comparative genomics of the fungal order Sordariales.</title>
        <authorList>
            <consortium name="Lawrence Berkeley National Laboratory"/>
            <person name="Hensen N."/>
            <person name="Bonometti L."/>
            <person name="Westerberg I."/>
            <person name="Brannstrom I.O."/>
            <person name="Guillou S."/>
            <person name="Cros-Aarteil S."/>
            <person name="Calhoun S."/>
            <person name="Haridas S."/>
            <person name="Kuo A."/>
            <person name="Mondo S."/>
            <person name="Pangilinan J."/>
            <person name="Riley R."/>
            <person name="Labutti K."/>
            <person name="Andreopoulos B."/>
            <person name="Lipzen A."/>
            <person name="Chen C."/>
            <person name="Yanf M."/>
            <person name="Daum C."/>
            <person name="Ng V."/>
            <person name="Clum A."/>
            <person name="Steindorff A."/>
            <person name="Ohm R."/>
            <person name="Martin F."/>
            <person name="Silar P."/>
            <person name="Natvig D."/>
            <person name="Lalanne C."/>
            <person name="Gautier V."/>
            <person name="Ament-Velasquez S.L."/>
            <person name="Kruys A."/>
            <person name="Hutchinson M.I."/>
            <person name="Powell A.J."/>
            <person name="Barry K."/>
            <person name="Miller A.N."/>
            <person name="Grigoriev I.V."/>
            <person name="Debuchy R."/>
            <person name="Gladieux P."/>
            <person name="Thoren M.H."/>
            <person name="Johannesson H."/>
        </authorList>
    </citation>
    <scope>NUCLEOTIDE SEQUENCE</scope>
    <source>
        <strain evidence="1">CBS 540.89</strain>
    </source>
</reference>
<dbReference type="EMBL" id="JAUKTV010000001">
    <property type="protein sequence ID" value="KAK0748115.1"/>
    <property type="molecule type" value="Genomic_DNA"/>
</dbReference>